<accession>A0A158EVV9</accession>
<dbReference type="RefSeq" id="WP_060816944.1">
    <property type="nucleotide sequence ID" value="NZ_FCOC02000001.1"/>
</dbReference>
<proteinExistence type="predicted"/>
<protein>
    <recommendedName>
        <fullName evidence="3">Lipoprotein</fullName>
    </recommendedName>
</protein>
<dbReference type="EMBL" id="FCOC02000001">
    <property type="protein sequence ID" value="SAL11653.1"/>
    <property type="molecule type" value="Genomic_DNA"/>
</dbReference>
<dbReference type="AlphaFoldDB" id="A0A158EVV9"/>
<dbReference type="PROSITE" id="PS51257">
    <property type="entry name" value="PROKAR_LIPOPROTEIN"/>
    <property type="match status" value="1"/>
</dbReference>
<evidence type="ECO:0000313" key="2">
    <source>
        <dbReference type="Proteomes" id="UP000054893"/>
    </source>
</evidence>
<reference evidence="1 2" key="1">
    <citation type="submission" date="2016-01" db="EMBL/GenBank/DDBJ databases">
        <authorList>
            <person name="Oliw E.H."/>
        </authorList>
    </citation>
    <scope>NUCLEOTIDE SEQUENCE [LARGE SCALE GENOMIC DNA]</scope>
    <source>
        <strain evidence="1">LMG 22029</strain>
    </source>
</reference>
<organism evidence="1 2">
    <name type="scientific">Caballeronia sordidicola</name>
    <name type="common">Burkholderia sordidicola</name>
    <dbReference type="NCBI Taxonomy" id="196367"/>
    <lineage>
        <taxon>Bacteria</taxon>
        <taxon>Pseudomonadati</taxon>
        <taxon>Pseudomonadota</taxon>
        <taxon>Betaproteobacteria</taxon>
        <taxon>Burkholderiales</taxon>
        <taxon>Burkholderiaceae</taxon>
        <taxon>Caballeronia</taxon>
    </lineage>
</organism>
<name>A0A158EVV9_CABSO</name>
<gene>
    <name evidence="1" type="ORF">AWB64_00423</name>
</gene>
<dbReference type="Proteomes" id="UP000054893">
    <property type="component" value="Unassembled WGS sequence"/>
</dbReference>
<sequence>MNPKLAAAALVGALSLSGCYYVPYGYYPTAYPAYPGAPLVSTAQTQREIPVAPNGASDAAAAQAYDNAQADTQANAQSSSGTYAVAAPPPVVYAPAYYPSYPVYAPYPAYYGYPYGYGYGGPSVSIGFGWWGGGGGHGHYHH</sequence>
<evidence type="ECO:0008006" key="3">
    <source>
        <dbReference type="Google" id="ProtNLM"/>
    </source>
</evidence>
<evidence type="ECO:0000313" key="1">
    <source>
        <dbReference type="EMBL" id="SAL11653.1"/>
    </source>
</evidence>